<name>A0ABV7MDB4_9PROT</name>
<keyword evidence="3" id="KW-1185">Reference proteome</keyword>
<dbReference type="EMBL" id="JBHRVA010000003">
    <property type="protein sequence ID" value="MFC3303363.1"/>
    <property type="molecule type" value="Genomic_DNA"/>
</dbReference>
<accession>A0ABV7MDB4</accession>
<protein>
    <submittedName>
        <fullName evidence="2">Uncharacterized protein</fullName>
    </submittedName>
</protein>
<evidence type="ECO:0000313" key="3">
    <source>
        <dbReference type="Proteomes" id="UP001595607"/>
    </source>
</evidence>
<evidence type="ECO:0000256" key="1">
    <source>
        <dbReference type="SAM" id="SignalP"/>
    </source>
</evidence>
<dbReference type="Proteomes" id="UP001595607">
    <property type="component" value="Unassembled WGS sequence"/>
</dbReference>
<comment type="caution">
    <text evidence="2">The sequence shown here is derived from an EMBL/GenBank/DDBJ whole genome shotgun (WGS) entry which is preliminary data.</text>
</comment>
<evidence type="ECO:0000313" key="2">
    <source>
        <dbReference type="EMBL" id="MFC3303363.1"/>
    </source>
</evidence>
<proteinExistence type="predicted"/>
<reference evidence="3" key="1">
    <citation type="journal article" date="2019" name="Int. J. Syst. Evol. Microbiol.">
        <title>The Global Catalogue of Microorganisms (GCM) 10K type strain sequencing project: providing services to taxonomists for standard genome sequencing and annotation.</title>
        <authorList>
            <consortium name="The Broad Institute Genomics Platform"/>
            <consortium name="The Broad Institute Genome Sequencing Center for Infectious Disease"/>
            <person name="Wu L."/>
            <person name="Ma J."/>
        </authorList>
    </citation>
    <scope>NUCLEOTIDE SEQUENCE [LARGE SCALE GENOMIC DNA]</scope>
    <source>
        <strain evidence="3">KCTC 22245</strain>
    </source>
</reference>
<dbReference type="PROSITE" id="PS51257">
    <property type="entry name" value="PROKAR_LIPOPROTEIN"/>
    <property type="match status" value="1"/>
</dbReference>
<gene>
    <name evidence="2" type="ORF">ACFONP_11540</name>
</gene>
<organism evidence="2 3">
    <name type="scientific">Parvularcula lutaonensis</name>
    <dbReference type="NCBI Taxonomy" id="491923"/>
    <lineage>
        <taxon>Bacteria</taxon>
        <taxon>Pseudomonadati</taxon>
        <taxon>Pseudomonadota</taxon>
        <taxon>Alphaproteobacteria</taxon>
        <taxon>Parvularculales</taxon>
        <taxon>Parvularculaceae</taxon>
        <taxon>Parvularcula</taxon>
    </lineage>
</organism>
<keyword evidence="1" id="KW-0732">Signal</keyword>
<feature type="chain" id="PRO_5046359086" evidence="1">
    <location>
        <begin position="22"/>
        <end position="176"/>
    </location>
</feature>
<feature type="signal peptide" evidence="1">
    <location>
        <begin position="1"/>
        <end position="21"/>
    </location>
</feature>
<sequence>MKTKLLCGGALAVLMSGCASIVSDSVYPVTIDSVPTGADLKITDEKGMIVFEGEGPTTLTLKASDGYFSGANYTIEATIDGTVGRGQLTSSMDGWYIGNILVGGPIGLLIVDPATGAMYKLPERVVVSVPVADATDEPAELDTMPSAKTDHPGAKIQVLSLNDVPEELRSELVRVN</sequence>
<dbReference type="RefSeq" id="WP_189575852.1">
    <property type="nucleotide sequence ID" value="NZ_BMXU01000002.1"/>
</dbReference>